<keyword evidence="16" id="KW-1185">Reference proteome</keyword>
<evidence type="ECO:0000256" key="5">
    <source>
        <dbReference type="ARBA" id="ARBA00022801"/>
    </source>
</evidence>
<dbReference type="SUPFAM" id="SSF141523">
    <property type="entry name" value="L,D-transpeptidase catalytic domain-like"/>
    <property type="match status" value="1"/>
</dbReference>
<evidence type="ECO:0000256" key="2">
    <source>
        <dbReference type="ARBA" id="ARBA00005992"/>
    </source>
</evidence>
<evidence type="ECO:0000256" key="4">
    <source>
        <dbReference type="ARBA" id="ARBA00022679"/>
    </source>
</evidence>
<dbReference type="InterPro" id="IPR050979">
    <property type="entry name" value="LD-transpeptidase"/>
</dbReference>
<evidence type="ECO:0000313" key="14">
    <source>
        <dbReference type="EMBL" id="QUO42517.1"/>
    </source>
</evidence>
<keyword evidence="4" id="KW-0808">Transferase</keyword>
<evidence type="ECO:0000256" key="1">
    <source>
        <dbReference type="ARBA" id="ARBA00004752"/>
    </source>
</evidence>
<keyword evidence="7 10" id="KW-0573">Peptidoglycan synthesis</keyword>
<dbReference type="Proteomes" id="UP000677234">
    <property type="component" value="Chromosome"/>
</dbReference>
<keyword evidence="6 10" id="KW-0133">Cell shape</keyword>
<keyword evidence="5" id="KW-0378">Hydrolase</keyword>
<dbReference type="EMBL" id="CP066308">
    <property type="protein sequence ID" value="QQE75491.1"/>
    <property type="molecule type" value="Genomic_DNA"/>
</dbReference>
<keyword evidence="11" id="KW-0472">Membrane</keyword>
<reference evidence="13 15" key="1">
    <citation type="submission" date="2020-12" db="EMBL/GenBank/DDBJ databases">
        <title>strain FJAT-54423T represents a novel species of the genus Brevibacillus.</title>
        <authorList>
            <person name="Tang R."/>
        </authorList>
    </citation>
    <scope>NUCLEOTIDE SEQUENCE [LARGE SCALE GENOMIC DNA]</scope>
    <source>
        <strain evidence="13 15">FJAT-54423</strain>
    </source>
</reference>
<dbReference type="Gene3D" id="2.40.440.10">
    <property type="entry name" value="L,D-transpeptidase catalytic domain-like"/>
    <property type="match status" value="1"/>
</dbReference>
<dbReference type="InterPro" id="IPR005490">
    <property type="entry name" value="LD_TPept_cat_dom"/>
</dbReference>
<accession>A0A7T5EMR7</accession>
<dbReference type="EMBL" id="CP073708">
    <property type="protein sequence ID" value="QUO42517.1"/>
    <property type="molecule type" value="Genomic_DNA"/>
</dbReference>
<dbReference type="InterPro" id="IPR011990">
    <property type="entry name" value="TPR-like_helical_dom_sf"/>
</dbReference>
<protein>
    <submittedName>
        <fullName evidence="13">L,D-transpeptidase</fullName>
    </submittedName>
</protein>
<dbReference type="Pfam" id="PF03734">
    <property type="entry name" value="YkuD"/>
    <property type="match status" value="1"/>
</dbReference>
<keyword evidence="11" id="KW-0812">Transmembrane</keyword>
<dbReference type="SUPFAM" id="SSF48452">
    <property type="entry name" value="TPR-like"/>
    <property type="match status" value="1"/>
</dbReference>
<feature type="domain" description="L,D-TPase catalytic" evidence="12">
    <location>
        <begin position="327"/>
        <end position="436"/>
    </location>
</feature>
<evidence type="ECO:0000256" key="10">
    <source>
        <dbReference type="PROSITE-ProRule" id="PRU01373"/>
    </source>
</evidence>
<evidence type="ECO:0000256" key="9">
    <source>
        <dbReference type="PROSITE-ProRule" id="PRU00339"/>
    </source>
</evidence>
<comment type="similarity">
    <text evidence="2">Belongs to the YkuD family.</text>
</comment>
<name>A0A7T5EMR7_9BACL</name>
<evidence type="ECO:0000256" key="7">
    <source>
        <dbReference type="ARBA" id="ARBA00022984"/>
    </source>
</evidence>
<dbReference type="GO" id="GO:0071555">
    <property type="term" value="P:cell wall organization"/>
    <property type="evidence" value="ECO:0007669"/>
    <property type="project" value="UniProtKB-UniRule"/>
</dbReference>
<dbReference type="PANTHER" id="PTHR30582:SF24">
    <property type="entry name" value="L,D-TRANSPEPTIDASE ERFK_SRFK-RELATED"/>
    <property type="match status" value="1"/>
</dbReference>
<dbReference type="GO" id="GO:0005576">
    <property type="term" value="C:extracellular region"/>
    <property type="evidence" value="ECO:0007669"/>
    <property type="project" value="TreeGrafter"/>
</dbReference>
<organism evidence="13 15">
    <name type="scientific">Brevibacillus composti</name>
    <dbReference type="NCBI Taxonomy" id="2796470"/>
    <lineage>
        <taxon>Bacteria</taxon>
        <taxon>Bacillati</taxon>
        <taxon>Bacillota</taxon>
        <taxon>Bacilli</taxon>
        <taxon>Bacillales</taxon>
        <taxon>Paenibacillaceae</taxon>
        <taxon>Brevibacillus</taxon>
    </lineage>
</organism>
<keyword evidence="8 10" id="KW-0961">Cell wall biogenesis/degradation</keyword>
<keyword evidence="3" id="KW-0328">Glycosyltransferase</keyword>
<dbReference type="KEGG" id="bcop:JD108_06165"/>
<dbReference type="GO" id="GO:0018104">
    <property type="term" value="P:peptidoglycan-protein cross-linking"/>
    <property type="evidence" value="ECO:0007669"/>
    <property type="project" value="TreeGrafter"/>
</dbReference>
<gene>
    <name evidence="13" type="ORF">JD108_06165</name>
    <name evidence="14" type="ORF">KDJ56_05845</name>
</gene>
<evidence type="ECO:0000256" key="11">
    <source>
        <dbReference type="SAM" id="Phobius"/>
    </source>
</evidence>
<comment type="pathway">
    <text evidence="1 10">Cell wall biogenesis; peptidoglycan biosynthesis.</text>
</comment>
<evidence type="ECO:0000259" key="12">
    <source>
        <dbReference type="PROSITE" id="PS52029"/>
    </source>
</evidence>
<dbReference type="InterPro" id="IPR038063">
    <property type="entry name" value="Transpep_catalytic_dom"/>
</dbReference>
<dbReference type="AlphaFoldDB" id="A0A7T5EMR7"/>
<reference evidence="14" key="2">
    <citation type="submission" date="2021-04" db="EMBL/GenBank/DDBJ databases">
        <title>Brevibacillus composti FJAT-54423, complete genome.</title>
        <authorList>
            <person name="Tang R."/>
        </authorList>
    </citation>
    <scope>NUCLEOTIDE SEQUENCE</scope>
    <source>
        <strain evidence="14">FJAT-54424</strain>
    </source>
</reference>
<dbReference type="GO" id="GO:0016757">
    <property type="term" value="F:glycosyltransferase activity"/>
    <property type="evidence" value="ECO:0007669"/>
    <property type="project" value="UniProtKB-KW"/>
</dbReference>
<dbReference type="UniPathway" id="UPA00219"/>
<dbReference type="PANTHER" id="PTHR30582">
    <property type="entry name" value="L,D-TRANSPEPTIDASE"/>
    <property type="match status" value="1"/>
</dbReference>
<evidence type="ECO:0000256" key="6">
    <source>
        <dbReference type="ARBA" id="ARBA00022960"/>
    </source>
</evidence>
<dbReference type="GO" id="GO:0008360">
    <property type="term" value="P:regulation of cell shape"/>
    <property type="evidence" value="ECO:0007669"/>
    <property type="project" value="UniProtKB-UniRule"/>
</dbReference>
<sequence>MNKVQFLQEKSAYHITYPDRTDLSFYLWFTDKHPQAAIGWHHLGAEWERLGKDEHALQAYRRALHLPPGDFFEQTRDAYHALLRKRRKRVWQRSGRLLLASLLFLYSQFGFAPGLLTEPGKPAPSKTVQREVAPRPHVEVIAVPAHIRNDQLRSQVEAYAASRRPSLKHPYTVLVVPEVPGAPMYTPLLFYRPSQLRGLLRYDPVSRTVLGDLWFEQPCICQDKPAVQTAQAQLAEEQRAMEQVLTLRNAVYRAHQRNGFLPESLEQLAAPYPANALAAVPVPTAASGMAAWPYYPALFRPESAWESMQQVIPLQGYPEPFVPLQPLQIHVHQATHTMTLASGPHIVRQYPIGIGRHGSTPEGYFSIQKKINRPHGHDHIYGSRGLVFQADGYAIHGTNQPDSIGDSLSLGCIRLHNPDVDELYSFAAIGTEVMISHRSPPVPEWANPAPFLLAAGPEEETPGITYHWLH</sequence>
<feature type="active site" description="Proton donor/acceptor" evidence="10">
    <location>
        <position position="396"/>
    </location>
</feature>
<dbReference type="PROSITE" id="PS50005">
    <property type="entry name" value="TPR"/>
    <property type="match status" value="1"/>
</dbReference>
<keyword evidence="9" id="KW-0802">TPR repeat</keyword>
<proteinExistence type="inferred from homology"/>
<feature type="transmembrane region" description="Helical" evidence="11">
    <location>
        <begin position="97"/>
        <end position="116"/>
    </location>
</feature>
<evidence type="ECO:0000256" key="3">
    <source>
        <dbReference type="ARBA" id="ARBA00022676"/>
    </source>
</evidence>
<dbReference type="PROSITE" id="PS52029">
    <property type="entry name" value="LD_TPASE"/>
    <property type="match status" value="1"/>
</dbReference>
<evidence type="ECO:0000313" key="15">
    <source>
        <dbReference type="Proteomes" id="UP000595847"/>
    </source>
</evidence>
<evidence type="ECO:0000256" key="8">
    <source>
        <dbReference type="ARBA" id="ARBA00023316"/>
    </source>
</evidence>
<evidence type="ECO:0000313" key="16">
    <source>
        <dbReference type="Proteomes" id="UP000677234"/>
    </source>
</evidence>
<dbReference type="RefSeq" id="WP_198829016.1">
    <property type="nucleotide sequence ID" value="NZ_CP066308.1"/>
</dbReference>
<dbReference type="InterPro" id="IPR019734">
    <property type="entry name" value="TPR_rpt"/>
</dbReference>
<keyword evidence="11" id="KW-1133">Transmembrane helix</keyword>
<feature type="active site" description="Nucleophile" evidence="10">
    <location>
        <position position="412"/>
    </location>
</feature>
<evidence type="ECO:0000313" key="13">
    <source>
        <dbReference type="EMBL" id="QQE75491.1"/>
    </source>
</evidence>
<feature type="repeat" description="TPR" evidence="9">
    <location>
        <begin position="37"/>
        <end position="70"/>
    </location>
</feature>
<dbReference type="Proteomes" id="UP000595847">
    <property type="component" value="Chromosome"/>
</dbReference>
<dbReference type="CDD" id="cd16913">
    <property type="entry name" value="YkuD_like"/>
    <property type="match status" value="1"/>
</dbReference>
<dbReference type="GO" id="GO:0071972">
    <property type="term" value="F:peptidoglycan L,D-transpeptidase activity"/>
    <property type="evidence" value="ECO:0007669"/>
    <property type="project" value="TreeGrafter"/>
</dbReference>